<name>A0A8D6U2V1_STRTR</name>
<gene>
    <name evidence="2" type="ORF">STHERMO_1101</name>
</gene>
<dbReference type="EMBL" id="LR822017">
    <property type="protein sequence ID" value="CAD0137711.1"/>
    <property type="molecule type" value="Genomic_DNA"/>
</dbReference>
<dbReference type="RefSeq" id="WP_232087304.1">
    <property type="nucleotide sequence ID" value="NZ_LR822017.1"/>
</dbReference>
<evidence type="ECO:0000313" key="2">
    <source>
        <dbReference type="EMBL" id="CAD0137711.1"/>
    </source>
</evidence>
<dbReference type="Proteomes" id="UP000509833">
    <property type="component" value="Chromosome"/>
</dbReference>
<evidence type="ECO:0000313" key="3">
    <source>
        <dbReference type="Proteomes" id="UP000509833"/>
    </source>
</evidence>
<protein>
    <recommendedName>
        <fullName evidence="1">DUF2207 domain-containing protein</fullName>
    </recommendedName>
</protein>
<dbReference type="Pfam" id="PF09972">
    <property type="entry name" value="DUF2207"/>
    <property type="match status" value="1"/>
</dbReference>
<accession>A0A8D6U2V1</accession>
<dbReference type="AlphaFoldDB" id="A0A8D6U2V1"/>
<sequence length="62" mass="7035">MNGQEKNDIQVEETNLSDGSKLKVYNSGSEGDKVELKITWQIQNMLSLYSDIAVLNWFPISD</sequence>
<feature type="domain" description="DUF2207" evidence="1">
    <location>
        <begin position="12"/>
        <end position="61"/>
    </location>
</feature>
<reference evidence="2 3" key="1">
    <citation type="submission" date="2020-06" db="EMBL/GenBank/DDBJ databases">
        <authorList>
            <person name="Chuat V."/>
        </authorList>
    </citation>
    <scope>NUCLEOTIDE SEQUENCE [LARGE SCALE GENOMIC DNA]</scope>
    <source>
        <strain evidence="2">STH_CIRM_336</strain>
    </source>
</reference>
<proteinExistence type="predicted"/>
<organism evidence="2 3">
    <name type="scientific">Streptococcus thermophilus</name>
    <dbReference type="NCBI Taxonomy" id="1308"/>
    <lineage>
        <taxon>Bacteria</taxon>
        <taxon>Bacillati</taxon>
        <taxon>Bacillota</taxon>
        <taxon>Bacilli</taxon>
        <taxon>Lactobacillales</taxon>
        <taxon>Streptococcaceae</taxon>
        <taxon>Streptococcus</taxon>
    </lineage>
</organism>
<evidence type="ECO:0000259" key="1">
    <source>
        <dbReference type="Pfam" id="PF09972"/>
    </source>
</evidence>
<dbReference type="InterPro" id="IPR018702">
    <property type="entry name" value="DUF2207"/>
</dbReference>